<dbReference type="AlphaFoldDB" id="T1JSD2"/>
<reference evidence="2" key="1">
    <citation type="submission" date="2011-08" db="EMBL/GenBank/DDBJ databases">
        <authorList>
            <person name="Rombauts S."/>
        </authorList>
    </citation>
    <scope>NUCLEOTIDE SEQUENCE</scope>
    <source>
        <strain evidence="2">London</strain>
    </source>
</reference>
<dbReference type="HOGENOM" id="CLU_2592832_0_0_1"/>
<evidence type="ECO:0000313" key="1">
    <source>
        <dbReference type="EnsemblMetazoa" id="tetur01g10100.1"/>
    </source>
</evidence>
<proteinExistence type="predicted"/>
<reference evidence="1" key="2">
    <citation type="submission" date="2015-06" db="UniProtKB">
        <authorList>
            <consortium name="EnsemblMetazoa"/>
        </authorList>
    </citation>
    <scope>IDENTIFICATION</scope>
</reference>
<sequence>MIDLEDKLDFAGLSFPINEYVWATKAEEPRFVVIGDPSLTGSARVASGIGKIEIVFTCSQENGSYVHRTDHRFNHTCMIE</sequence>
<dbReference type="EMBL" id="CAEY01000461">
    <property type="status" value="NOT_ANNOTATED_CDS"/>
    <property type="molecule type" value="Genomic_DNA"/>
</dbReference>
<organism evidence="1 2">
    <name type="scientific">Tetranychus urticae</name>
    <name type="common">Two-spotted spider mite</name>
    <dbReference type="NCBI Taxonomy" id="32264"/>
    <lineage>
        <taxon>Eukaryota</taxon>
        <taxon>Metazoa</taxon>
        <taxon>Ecdysozoa</taxon>
        <taxon>Arthropoda</taxon>
        <taxon>Chelicerata</taxon>
        <taxon>Arachnida</taxon>
        <taxon>Acari</taxon>
        <taxon>Acariformes</taxon>
        <taxon>Trombidiformes</taxon>
        <taxon>Prostigmata</taxon>
        <taxon>Eleutherengona</taxon>
        <taxon>Raphignathae</taxon>
        <taxon>Tetranychoidea</taxon>
        <taxon>Tetranychidae</taxon>
        <taxon>Tetranychus</taxon>
    </lineage>
</organism>
<name>T1JSD2_TETUR</name>
<protein>
    <submittedName>
        <fullName evidence="1">Uncharacterized protein</fullName>
    </submittedName>
</protein>
<accession>T1JSD2</accession>
<evidence type="ECO:0000313" key="2">
    <source>
        <dbReference type="Proteomes" id="UP000015104"/>
    </source>
</evidence>
<keyword evidence="2" id="KW-1185">Reference proteome</keyword>
<dbReference type="Proteomes" id="UP000015104">
    <property type="component" value="Unassembled WGS sequence"/>
</dbReference>
<dbReference type="EnsemblMetazoa" id="tetur01g10100.1">
    <property type="protein sequence ID" value="tetur01g10100.1"/>
    <property type="gene ID" value="tetur01g10100"/>
</dbReference>